<keyword evidence="2 6" id="KW-0812">Transmembrane</keyword>
<dbReference type="AlphaFoldDB" id="A0A7R9A878"/>
<dbReference type="SUPFAM" id="SSF81321">
    <property type="entry name" value="Family A G protein-coupled receptor-like"/>
    <property type="match status" value="1"/>
</dbReference>
<evidence type="ECO:0000256" key="2">
    <source>
        <dbReference type="ARBA" id="ARBA00022692"/>
    </source>
</evidence>
<evidence type="ECO:0000256" key="1">
    <source>
        <dbReference type="ARBA" id="ARBA00004370"/>
    </source>
</evidence>
<evidence type="ECO:0000256" key="3">
    <source>
        <dbReference type="ARBA" id="ARBA00022989"/>
    </source>
</evidence>
<gene>
    <name evidence="7" type="ORF">DSTB1V02_LOCUS9077</name>
</gene>
<dbReference type="EMBL" id="LR901729">
    <property type="protein sequence ID" value="CAD7249279.1"/>
    <property type="molecule type" value="Genomic_DNA"/>
</dbReference>
<evidence type="ECO:0000256" key="5">
    <source>
        <dbReference type="SAM" id="MobiDB-lite"/>
    </source>
</evidence>
<dbReference type="Gene3D" id="1.20.1070.10">
    <property type="entry name" value="Rhodopsin 7-helix transmembrane proteins"/>
    <property type="match status" value="1"/>
</dbReference>
<dbReference type="PANTHER" id="PTHR46641:SF22">
    <property type="entry name" value="PROCTOLIN RECEPTOR, ISOFORM A"/>
    <property type="match status" value="1"/>
</dbReference>
<dbReference type="InterPro" id="IPR000276">
    <property type="entry name" value="GPCR_Rhodpsn"/>
</dbReference>
<dbReference type="PANTHER" id="PTHR46641">
    <property type="entry name" value="FMRFAMIDE RECEPTOR-RELATED"/>
    <property type="match status" value="1"/>
</dbReference>
<evidence type="ECO:0000313" key="7">
    <source>
        <dbReference type="EMBL" id="CAD7249279.1"/>
    </source>
</evidence>
<keyword evidence="8" id="KW-1185">Reference proteome</keyword>
<proteinExistence type="predicted"/>
<dbReference type="Pfam" id="PF00001">
    <property type="entry name" value="7tm_1"/>
    <property type="match status" value="1"/>
</dbReference>
<reference evidence="7" key="1">
    <citation type="submission" date="2020-11" db="EMBL/GenBank/DDBJ databases">
        <authorList>
            <person name="Tran Van P."/>
        </authorList>
    </citation>
    <scope>NUCLEOTIDE SEQUENCE</scope>
</reference>
<protein>
    <submittedName>
        <fullName evidence="7">Uncharacterized protein</fullName>
    </submittedName>
</protein>
<feature type="transmembrane region" description="Helical" evidence="6">
    <location>
        <begin position="72"/>
        <end position="91"/>
    </location>
</feature>
<organism evidence="7">
    <name type="scientific">Darwinula stevensoni</name>
    <dbReference type="NCBI Taxonomy" id="69355"/>
    <lineage>
        <taxon>Eukaryota</taxon>
        <taxon>Metazoa</taxon>
        <taxon>Ecdysozoa</taxon>
        <taxon>Arthropoda</taxon>
        <taxon>Crustacea</taxon>
        <taxon>Oligostraca</taxon>
        <taxon>Ostracoda</taxon>
        <taxon>Podocopa</taxon>
        <taxon>Podocopida</taxon>
        <taxon>Darwinulocopina</taxon>
        <taxon>Darwinuloidea</taxon>
        <taxon>Darwinulidae</taxon>
        <taxon>Darwinula</taxon>
    </lineage>
</organism>
<dbReference type="EMBL" id="CAJPEV010002212">
    <property type="protein sequence ID" value="CAG0896131.1"/>
    <property type="molecule type" value="Genomic_DNA"/>
</dbReference>
<evidence type="ECO:0000256" key="4">
    <source>
        <dbReference type="ARBA" id="ARBA00023136"/>
    </source>
</evidence>
<accession>A0A7R9A878</accession>
<name>A0A7R9A878_9CRUS</name>
<evidence type="ECO:0000313" key="8">
    <source>
        <dbReference type="Proteomes" id="UP000677054"/>
    </source>
</evidence>
<keyword evidence="4 6" id="KW-0472">Membrane</keyword>
<dbReference type="GO" id="GO:0016020">
    <property type="term" value="C:membrane"/>
    <property type="evidence" value="ECO:0007669"/>
    <property type="project" value="UniProtKB-SubCell"/>
</dbReference>
<keyword evidence="3 6" id="KW-1133">Transmembrane helix</keyword>
<dbReference type="OrthoDB" id="10011262at2759"/>
<dbReference type="InterPro" id="IPR052954">
    <property type="entry name" value="GPCR-Ligand_Int"/>
</dbReference>
<evidence type="ECO:0000256" key="6">
    <source>
        <dbReference type="SAM" id="Phobius"/>
    </source>
</evidence>
<sequence>MHYRVNNCHVEDLTSTPSDESLSKKGPVEEVAEKKCNTSVWLTVSFTVERYLALKKPLKGKVWFTESRAKRVIALVYILCFLSILSTPFEWRVQESQLVLGKRCLCDKLDKVVSTAKCDREVGFDIREDIQVHMGGGEKLLFWEATEKYLQKFYPEAGKTHYSLPSGLLLKDDEFKDLLGYAEKLRKEEEDLEIVKHAPDYAAKAIIFSLVKEICGFAPSLVVADYKFCETFNLGRNCRPVEDFHELQVSLDLGCQTAVSQFCPVRQVHNNS</sequence>
<comment type="subcellular location">
    <subcellularLocation>
        <location evidence="1">Membrane</location>
    </subcellularLocation>
</comment>
<dbReference type="GO" id="GO:0004930">
    <property type="term" value="F:G protein-coupled receptor activity"/>
    <property type="evidence" value="ECO:0007669"/>
    <property type="project" value="InterPro"/>
</dbReference>
<dbReference type="Proteomes" id="UP000677054">
    <property type="component" value="Unassembled WGS sequence"/>
</dbReference>
<feature type="region of interest" description="Disordered" evidence="5">
    <location>
        <begin position="1"/>
        <end position="26"/>
    </location>
</feature>